<dbReference type="GO" id="GO:0003677">
    <property type="term" value="F:DNA binding"/>
    <property type="evidence" value="ECO:0007669"/>
    <property type="project" value="InterPro"/>
</dbReference>
<dbReference type="KEGG" id="bhl:Bache_0250"/>
<dbReference type="InterPro" id="IPR050595">
    <property type="entry name" value="Bact_response_regulator"/>
</dbReference>
<dbReference type="GO" id="GO:0000160">
    <property type="term" value="P:phosphorelay signal transduction system"/>
    <property type="evidence" value="ECO:0007669"/>
    <property type="project" value="InterPro"/>
</dbReference>
<gene>
    <name evidence="4" type="ordered locus">Bache_0250</name>
</gene>
<dbReference type="RefSeq" id="WP_013545897.1">
    <property type="nucleotide sequence ID" value="NC_014933.1"/>
</dbReference>
<dbReference type="PANTHER" id="PTHR44591">
    <property type="entry name" value="STRESS RESPONSE REGULATOR PROTEIN 1"/>
    <property type="match status" value="1"/>
</dbReference>
<dbReference type="SMART" id="SM00850">
    <property type="entry name" value="LytTR"/>
    <property type="match status" value="1"/>
</dbReference>
<dbReference type="eggNOG" id="COG3279">
    <property type="taxonomic scope" value="Bacteria"/>
</dbReference>
<evidence type="ECO:0000256" key="2">
    <source>
        <dbReference type="PROSITE-ProRule" id="PRU00169"/>
    </source>
</evidence>
<name>E6STS7_BACT6</name>
<sequence length="255" mass="29605">MENIYKVVIIEDSEEDCKLLEDSLLEYGFFRIVGKLSSGFTAPAFIRDAQPDLLFMDVELPGVRGYEVLGKLHGLLTWDMEVVFYTAHPQYMIDAIRISAFDYLLKPFEKKDLDLIVNRFIQAKMECRSLSLRQLSPETQMAGDKATFTIQLPTGDIHMLRLTDIGYFRFNALRRCWEVFLYTQKPLVVRSSINAAQILSFSSQFVQIHKSYIVNIRYLAVIHGDVCIMFPPFNKEELPISSKYKKELQNNFIQF</sequence>
<dbReference type="AlphaFoldDB" id="E6STS7"/>
<evidence type="ECO:0000256" key="1">
    <source>
        <dbReference type="ARBA" id="ARBA00022553"/>
    </source>
</evidence>
<dbReference type="Gene3D" id="3.40.50.2300">
    <property type="match status" value="1"/>
</dbReference>
<dbReference type="SMART" id="SM00448">
    <property type="entry name" value="REC"/>
    <property type="match status" value="1"/>
</dbReference>
<dbReference type="PANTHER" id="PTHR44591:SF23">
    <property type="entry name" value="CHEY SUBFAMILY"/>
    <property type="match status" value="1"/>
</dbReference>
<dbReference type="Pfam" id="PF00072">
    <property type="entry name" value="Response_reg"/>
    <property type="match status" value="1"/>
</dbReference>
<dbReference type="SUPFAM" id="SSF52172">
    <property type="entry name" value="CheY-like"/>
    <property type="match status" value="1"/>
</dbReference>
<evidence type="ECO:0000313" key="5">
    <source>
        <dbReference type="Proteomes" id="UP000008630"/>
    </source>
</evidence>
<proteinExistence type="predicted"/>
<keyword evidence="5" id="KW-1185">Reference proteome</keyword>
<organism evidence="4 5">
    <name type="scientific">Bacteroides helcogenes (strain ATCC 35417 / DSM 20613 / JCM 6297 / CCUG 15421 / P 36-108)</name>
    <dbReference type="NCBI Taxonomy" id="693979"/>
    <lineage>
        <taxon>Bacteria</taxon>
        <taxon>Pseudomonadati</taxon>
        <taxon>Bacteroidota</taxon>
        <taxon>Bacteroidia</taxon>
        <taxon>Bacteroidales</taxon>
        <taxon>Bacteroidaceae</taxon>
        <taxon>Bacteroides</taxon>
    </lineage>
</organism>
<protein>
    <submittedName>
        <fullName evidence="4">Two component transcriptional regulator, LytTR family</fullName>
    </submittedName>
</protein>
<reference key="1">
    <citation type="submission" date="2010-11" db="EMBL/GenBank/DDBJ databases">
        <title>The complete genome of Bacteroides helcogenes P 36-108.</title>
        <authorList>
            <consortium name="US DOE Joint Genome Institute (JGI-PGF)"/>
            <person name="Lucas S."/>
            <person name="Copeland A."/>
            <person name="Lapidus A."/>
            <person name="Bruce D."/>
            <person name="Goodwin L."/>
            <person name="Pitluck S."/>
            <person name="Kyrpides N."/>
            <person name="Mavromatis K."/>
            <person name="Ivanova N."/>
            <person name="Zeytun A."/>
            <person name="Brettin T."/>
            <person name="Detter J.C."/>
            <person name="Tapia R."/>
            <person name="Han C."/>
            <person name="Land M."/>
            <person name="Hauser L."/>
            <person name="Markowitz V."/>
            <person name="Cheng J.-F."/>
            <person name="Hugenholtz P."/>
            <person name="Woyke T."/>
            <person name="Wu D."/>
            <person name="Gronow S."/>
            <person name="Wellnitz S."/>
            <person name="Brambilla E."/>
            <person name="Klenk H.-P."/>
            <person name="Eisen J.A."/>
        </authorList>
    </citation>
    <scope>NUCLEOTIDE SEQUENCE</scope>
    <source>
        <strain>P 36-108</strain>
    </source>
</reference>
<feature type="domain" description="Response regulatory" evidence="3">
    <location>
        <begin position="6"/>
        <end position="121"/>
    </location>
</feature>
<dbReference type="HOGENOM" id="CLU_000445_14_1_10"/>
<reference evidence="4 5" key="2">
    <citation type="journal article" date="2011" name="Stand. Genomic Sci.">
        <title>Complete genome sequence of Bacteroides helcogenes type strain (P 36-108).</title>
        <authorList>
            <person name="Pati A."/>
            <person name="Gronow S."/>
            <person name="Zeytun A."/>
            <person name="Lapidus A."/>
            <person name="Nolan M."/>
            <person name="Hammon N."/>
            <person name="Deshpande S."/>
            <person name="Cheng J.F."/>
            <person name="Tapia R."/>
            <person name="Han C."/>
            <person name="Goodwin L."/>
            <person name="Pitluck S."/>
            <person name="Liolios K."/>
            <person name="Pagani I."/>
            <person name="Ivanova N."/>
            <person name="Mavromatis K."/>
            <person name="Chen A."/>
            <person name="Palaniappan K."/>
            <person name="Land M."/>
            <person name="Hauser L."/>
            <person name="Chang Y.J."/>
            <person name="Jeffries C.D."/>
            <person name="Detter J.C."/>
            <person name="Brambilla E."/>
            <person name="Rohde M."/>
            <person name="Goker M."/>
            <person name="Woyke T."/>
            <person name="Bristow J."/>
            <person name="Eisen J.A."/>
            <person name="Markowitz V."/>
            <person name="Hugenholtz P."/>
            <person name="Kyrpides N.C."/>
            <person name="Klenk H.P."/>
            <person name="Lucas S."/>
        </authorList>
    </citation>
    <scope>NUCLEOTIDE SEQUENCE [LARGE SCALE GENOMIC DNA]</scope>
    <source>
        <strain evidence="5">ATCC 35417 / DSM 20613 / JCM 6297 / CCUG 15421 / P 36-108</strain>
    </source>
</reference>
<dbReference type="Gene3D" id="2.40.50.1020">
    <property type="entry name" value="LytTr DNA-binding domain"/>
    <property type="match status" value="1"/>
</dbReference>
<keyword evidence="1 2" id="KW-0597">Phosphoprotein</keyword>
<dbReference type="Proteomes" id="UP000008630">
    <property type="component" value="Chromosome"/>
</dbReference>
<dbReference type="EMBL" id="CP002352">
    <property type="protein sequence ID" value="ADV42280.1"/>
    <property type="molecule type" value="Genomic_DNA"/>
</dbReference>
<accession>E6STS7</accession>
<dbReference type="InterPro" id="IPR001789">
    <property type="entry name" value="Sig_transdc_resp-reg_receiver"/>
</dbReference>
<feature type="modified residue" description="4-aspartylphosphate" evidence="2">
    <location>
        <position position="57"/>
    </location>
</feature>
<evidence type="ECO:0000313" key="4">
    <source>
        <dbReference type="EMBL" id="ADV42280.1"/>
    </source>
</evidence>
<dbReference type="STRING" id="693979.Bache_0250"/>
<dbReference type="Pfam" id="PF04397">
    <property type="entry name" value="LytTR"/>
    <property type="match status" value="1"/>
</dbReference>
<dbReference type="InterPro" id="IPR011006">
    <property type="entry name" value="CheY-like_superfamily"/>
</dbReference>
<evidence type="ECO:0000259" key="3">
    <source>
        <dbReference type="PROSITE" id="PS50110"/>
    </source>
</evidence>
<dbReference type="PATRIC" id="fig|693979.3.peg.270"/>
<dbReference type="PROSITE" id="PS50110">
    <property type="entry name" value="RESPONSE_REGULATORY"/>
    <property type="match status" value="1"/>
</dbReference>
<dbReference type="InterPro" id="IPR007492">
    <property type="entry name" value="LytTR_DNA-bd_dom"/>
</dbReference>